<dbReference type="CDD" id="cd00096">
    <property type="entry name" value="Ig"/>
    <property type="match status" value="1"/>
</dbReference>
<evidence type="ECO:0000256" key="1">
    <source>
        <dbReference type="ARBA" id="ARBA00022729"/>
    </source>
</evidence>
<dbReference type="SMART" id="SM00408">
    <property type="entry name" value="IGc2"/>
    <property type="match status" value="2"/>
</dbReference>
<dbReference type="PANTHER" id="PTHR12231">
    <property type="entry name" value="CTX-RELATED TYPE I TRANSMEMBRANE PROTEIN"/>
    <property type="match status" value="1"/>
</dbReference>
<evidence type="ECO:0000259" key="6">
    <source>
        <dbReference type="PROSITE" id="PS50853"/>
    </source>
</evidence>
<feature type="domain" description="Fibronectin type-III" evidence="6">
    <location>
        <begin position="566"/>
        <end position="665"/>
    </location>
</feature>
<dbReference type="EMBL" id="MU826350">
    <property type="protein sequence ID" value="KAJ7381382.1"/>
    <property type="molecule type" value="Genomic_DNA"/>
</dbReference>
<dbReference type="Pfam" id="PF13927">
    <property type="entry name" value="Ig_3"/>
    <property type="match status" value="1"/>
</dbReference>
<dbReference type="Gene3D" id="2.60.40.10">
    <property type="entry name" value="Immunoglobulins"/>
    <property type="match status" value="5"/>
</dbReference>
<dbReference type="GO" id="GO:0043005">
    <property type="term" value="C:neuron projection"/>
    <property type="evidence" value="ECO:0007669"/>
    <property type="project" value="TreeGrafter"/>
</dbReference>
<dbReference type="InterPro" id="IPR036179">
    <property type="entry name" value="Ig-like_dom_sf"/>
</dbReference>
<accession>A0A9W9ZGQ0</accession>
<feature type="domain" description="Fibronectin type-III" evidence="6">
    <location>
        <begin position="465"/>
        <end position="562"/>
    </location>
</feature>
<dbReference type="SMART" id="SM00060">
    <property type="entry name" value="FN3"/>
    <property type="match status" value="2"/>
</dbReference>
<evidence type="ECO:0000313" key="7">
    <source>
        <dbReference type="EMBL" id="KAJ7381382.1"/>
    </source>
</evidence>
<evidence type="ECO:0000313" key="8">
    <source>
        <dbReference type="Proteomes" id="UP001163046"/>
    </source>
</evidence>
<dbReference type="CDD" id="cd00063">
    <property type="entry name" value="FN3"/>
    <property type="match status" value="2"/>
</dbReference>
<name>A0A9W9ZGQ0_9CNID</name>
<dbReference type="PROSITE" id="PS50853">
    <property type="entry name" value="FN3"/>
    <property type="match status" value="2"/>
</dbReference>
<dbReference type="InterPro" id="IPR036116">
    <property type="entry name" value="FN3_sf"/>
</dbReference>
<protein>
    <submittedName>
        <fullName evidence="7">Neural cell adhesion molecule 1</fullName>
    </submittedName>
</protein>
<dbReference type="Pfam" id="PF00041">
    <property type="entry name" value="fn3"/>
    <property type="match status" value="1"/>
</dbReference>
<dbReference type="SUPFAM" id="SSF48726">
    <property type="entry name" value="Immunoglobulin"/>
    <property type="match status" value="2"/>
</dbReference>
<evidence type="ECO:0000256" key="3">
    <source>
        <dbReference type="ARBA" id="ARBA00023157"/>
    </source>
</evidence>
<keyword evidence="3" id="KW-1015">Disulfide bond</keyword>
<dbReference type="InterPro" id="IPR007110">
    <property type="entry name" value="Ig-like_dom"/>
</dbReference>
<dbReference type="InterPro" id="IPR051170">
    <property type="entry name" value="Neural/epithelial_adhesion"/>
</dbReference>
<evidence type="ECO:0000259" key="5">
    <source>
        <dbReference type="PROSITE" id="PS50835"/>
    </source>
</evidence>
<dbReference type="InterPro" id="IPR003961">
    <property type="entry name" value="FN3_dom"/>
</dbReference>
<proteinExistence type="predicted"/>
<feature type="domain" description="Ig-like" evidence="5">
    <location>
        <begin position="288"/>
        <end position="371"/>
    </location>
</feature>
<keyword evidence="8" id="KW-1185">Reference proteome</keyword>
<sequence>MQANWELVTLRVRNLPVEDEDLQAASSIQARQSSAKVTEGSSFTFEWDFNLQSGDKGKLREIIFGLWEKGYTSSYFITVDKLGGADENPQLGKKHPNYVGRVYWVGDISKSYVAFRLANIKLSDNNTYGCQLDIGGFGQTIDSKISLIVEKSALMNNASVFVRVPRARNVTVGEAAEFNWEYRLSDEDRKSFKAVQLNCPTCTYNHHKFLWRIDRNGNQFTNQEYVGRLLVSDETKVKRQNHHSTKRYRFQLFNVTLQDEGNFEFKIEFGDRRKRLENQVFLAVNEYPRIASSPQVKGSYSVGEQLILACTADGKPKPKIKWIKNGGIIPHKTGSYYLVNQVSVSDAGVYSCCASNQLGNVTSPGVHVQVKYAPSIVSPSDTKTVLSWRGHPTRLECLAVGYPPPEYSWKRADNRLSDGDFDRSDNASVLIITPTADTDFTNYTCIAENIIGQDITTFILKPIRPPSPPIITNIDVNYNAIKITWQTPPSKQDTPITGHVLQIKKKLEQFNKWKEFKFSAKSNYFIVRNLTKATPYRLRLYATNVAGRSNASFEKQVKTLTEGRPGLAKLHFTDIGINYTRFPVTWDYPDDNGGAEVIMFTVWYRLVRLGNNTQDKWCTVNVTHNSCSLKLNCSLTYEIMVTAWNRNGPSFTDPDNAARITVLRGRYVCIVNNFSGVLK</sequence>
<dbReference type="PANTHER" id="PTHR12231:SF253">
    <property type="entry name" value="DPR-INTERACTING PROTEIN ETA, ISOFORM B-RELATED"/>
    <property type="match status" value="1"/>
</dbReference>
<dbReference type="SMART" id="SM00409">
    <property type="entry name" value="IG"/>
    <property type="match status" value="4"/>
</dbReference>
<dbReference type="AlphaFoldDB" id="A0A9W9ZGQ0"/>
<reference evidence="7" key="1">
    <citation type="submission" date="2023-01" db="EMBL/GenBank/DDBJ databases">
        <title>Genome assembly of the deep-sea coral Lophelia pertusa.</title>
        <authorList>
            <person name="Herrera S."/>
            <person name="Cordes E."/>
        </authorList>
    </citation>
    <scope>NUCLEOTIDE SEQUENCE</scope>
    <source>
        <strain evidence="7">USNM1676648</strain>
        <tissue evidence="7">Polyp</tissue>
    </source>
</reference>
<dbReference type="PROSITE" id="PS50835">
    <property type="entry name" value="IG_LIKE"/>
    <property type="match status" value="3"/>
</dbReference>
<dbReference type="InterPro" id="IPR003599">
    <property type="entry name" value="Ig_sub"/>
</dbReference>
<comment type="caution">
    <text evidence="7">The sequence shown here is derived from an EMBL/GenBank/DDBJ whole genome shotgun (WGS) entry which is preliminary data.</text>
</comment>
<keyword evidence="2" id="KW-0677">Repeat</keyword>
<keyword evidence="1" id="KW-0732">Signal</keyword>
<dbReference type="InterPro" id="IPR013783">
    <property type="entry name" value="Ig-like_fold"/>
</dbReference>
<keyword evidence="4" id="KW-0393">Immunoglobulin domain</keyword>
<dbReference type="OrthoDB" id="5984087at2759"/>
<organism evidence="7 8">
    <name type="scientific">Desmophyllum pertusum</name>
    <dbReference type="NCBI Taxonomy" id="174260"/>
    <lineage>
        <taxon>Eukaryota</taxon>
        <taxon>Metazoa</taxon>
        <taxon>Cnidaria</taxon>
        <taxon>Anthozoa</taxon>
        <taxon>Hexacorallia</taxon>
        <taxon>Scleractinia</taxon>
        <taxon>Caryophylliina</taxon>
        <taxon>Caryophylliidae</taxon>
        <taxon>Desmophyllum</taxon>
    </lineage>
</organism>
<feature type="domain" description="Ig-like" evidence="5">
    <location>
        <begin position="628"/>
        <end position="679"/>
    </location>
</feature>
<dbReference type="SUPFAM" id="SSF49265">
    <property type="entry name" value="Fibronectin type III"/>
    <property type="match status" value="1"/>
</dbReference>
<dbReference type="InterPro" id="IPR003598">
    <property type="entry name" value="Ig_sub2"/>
</dbReference>
<dbReference type="Pfam" id="PF13895">
    <property type="entry name" value="Ig_2"/>
    <property type="match status" value="1"/>
</dbReference>
<feature type="domain" description="Ig-like" evidence="5">
    <location>
        <begin position="374"/>
        <end position="456"/>
    </location>
</feature>
<gene>
    <name evidence="7" type="primary">NCAM1_2</name>
    <name evidence="7" type="ORF">OS493_001516</name>
</gene>
<dbReference type="Proteomes" id="UP001163046">
    <property type="component" value="Unassembled WGS sequence"/>
</dbReference>
<evidence type="ECO:0000256" key="4">
    <source>
        <dbReference type="ARBA" id="ARBA00023319"/>
    </source>
</evidence>
<evidence type="ECO:0000256" key="2">
    <source>
        <dbReference type="ARBA" id="ARBA00022737"/>
    </source>
</evidence>